<name>A0A2C9CQ09_9RHOB</name>
<dbReference type="Pfam" id="PF13785">
    <property type="entry name" value="DUF4178"/>
    <property type="match status" value="1"/>
</dbReference>
<keyword evidence="1" id="KW-0812">Transmembrane</keyword>
<evidence type="ECO:0000313" key="3">
    <source>
        <dbReference type="EMBL" id="SOH93297.1"/>
    </source>
</evidence>
<keyword evidence="1" id="KW-1133">Transmembrane helix</keyword>
<dbReference type="AlphaFoldDB" id="A0A2C9CQ09"/>
<evidence type="ECO:0000313" key="4">
    <source>
        <dbReference type="Proteomes" id="UP000220034"/>
    </source>
</evidence>
<evidence type="ECO:0000256" key="1">
    <source>
        <dbReference type="SAM" id="Phobius"/>
    </source>
</evidence>
<accession>A0A2C9CQ09</accession>
<proteinExistence type="predicted"/>
<evidence type="ECO:0000259" key="2">
    <source>
        <dbReference type="Pfam" id="PF13785"/>
    </source>
</evidence>
<dbReference type="Proteomes" id="UP000220034">
    <property type="component" value="Unassembled WGS sequence"/>
</dbReference>
<dbReference type="InterPro" id="IPR025235">
    <property type="entry name" value="DUF4178"/>
</dbReference>
<dbReference type="RefSeq" id="WP_097928810.1">
    <property type="nucleotide sequence ID" value="NZ_OCTN01000001.1"/>
</dbReference>
<feature type="transmembrane region" description="Helical" evidence="1">
    <location>
        <begin position="388"/>
        <end position="411"/>
    </location>
</feature>
<feature type="domain" description="DUF4178" evidence="2">
    <location>
        <begin position="63"/>
        <end position="205"/>
    </location>
</feature>
<protein>
    <recommendedName>
        <fullName evidence="2">DUF4178 domain-containing protein</fullName>
    </recommendedName>
</protein>
<reference evidence="4" key="1">
    <citation type="submission" date="2017-09" db="EMBL/GenBank/DDBJ databases">
        <authorList>
            <person name="Varghese N."/>
            <person name="Submissions S."/>
        </authorList>
    </citation>
    <scope>NUCLEOTIDE SEQUENCE [LARGE SCALE GENOMIC DNA]</scope>
    <source>
        <strain evidence="4">C7</strain>
    </source>
</reference>
<gene>
    <name evidence="3" type="ORF">SAMN06273572_1011153</name>
</gene>
<dbReference type="OrthoDB" id="228033at2"/>
<dbReference type="EMBL" id="OCTN01000001">
    <property type="protein sequence ID" value="SOH93297.1"/>
    <property type="molecule type" value="Genomic_DNA"/>
</dbReference>
<keyword evidence="1" id="KW-0472">Membrane</keyword>
<keyword evidence="4" id="KW-1185">Reference proteome</keyword>
<sequence>MSRTSDLSAVNCTECGAGLDILGGGRVTTHICPYCGAELDANDSYKVLAKFANMQRPDTPFSLGQRGRLYDVDWTIIGTIGHVERYRGREWRWVDHQLYSPTHGYAWLTYEDGHYAFTRRIRDGGWLSSQRVESSDNPPKISYHGQKFTYYETTNSCSDFVEGEFTWRPKLGRETVSVSVLGDDAMLSFEQSAQEREVYRSVYVTAQQVKAGFDITLPARAADPHPLKPVKRSVNSNFIIAASAISAVIAVVLGLSFTAGSGQVVLPQTTLTARDFPVEIPFTVTDTDRLVEIQITADLNNSWLWTDIEVTDPEDIPLFEAGREVSYYYGREDGESWREGSRSSSIRFRPTMAGEYALDIDVAESGRGEVSDGQLGYSYTRVSVAQGVASGVMLFVAAFMFVVIAGLQIGWRAFKYKRRFAGGDWSE</sequence>
<feature type="transmembrane region" description="Helical" evidence="1">
    <location>
        <begin position="238"/>
        <end position="259"/>
    </location>
</feature>
<organism evidence="3 4">
    <name type="scientific">Pontivivens marinum</name>
    <dbReference type="NCBI Taxonomy" id="1690039"/>
    <lineage>
        <taxon>Bacteria</taxon>
        <taxon>Pseudomonadati</taxon>
        <taxon>Pseudomonadota</taxon>
        <taxon>Alphaproteobacteria</taxon>
        <taxon>Rhodobacterales</taxon>
        <taxon>Paracoccaceae</taxon>
        <taxon>Pontivivens</taxon>
    </lineage>
</organism>